<reference evidence="8 9" key="1">
    <citation type="journal article" date="2016" name="Front. Microbiol.">
        <title>Genomic Resource of Rice Seed Associated Bacteria.</title>
        <authorList>
            <person name="Midha S."/>
            <person name="Bansal K."/>
            <person name="Sharma S."/>
            <person name="Kumar N."/>
            <person name="Patil P.P."/>
            <person name="Chaudhry V."/>
            <person name="Patil P.B."/>
        </authorList>
    </citation>
    <scope>NUCLEOTIDE SEQUENCE [LARGE SCALE GENOMIC DNA]</scope>
    <source>
        <strain evidence="6 9">NS263</strain>
        <strain evidence="7 8">NS359</strain>
    </source>
</reference>
<comment type="caution">
    <text evidence="7">The sequence shown here is derived from an EMBL/GenBank/DDBJ whole genome shotgun (WGS) entry which is preliminary data.</text>
</comment>
<dbReference type="Pfam" id="PF00440">
    <property type="entry name" value="TetR_N"/>
    <property type="match status" value="1"/>
</dbReference>
<evidence type="ECO:0000256" key="4">
    <source>
        <dbReference type="PROSITE-ProRule" id="PRU00335"/>
    </source>
</evidence>
<evidence type="ECO:0000313" key="8">
    <source>
        <dbReference type="Proteomes" id="UP000072763"/>
    </source>
</evidence>
<dbReference type="SUPFAM" id="SSF46689">
    <property type="entry name" value="Homeodomain-like"/>
    <property type="match status" value="1"/>
</dbReference>
<dbReference type="InterPro" id="IPR009057">
    <property type="entry name" value="Homeodomain-like_sf"/>
</dbReference>
<dbReference type="PROSITE" id="PS50977">
    <property type="entry name" value="HTH_TETR_2"/>
    <property type="match status" value="1"/>
</dbReference>
<dbReference type="PATRIC" id="fig|465820.3.peg.3025"/>
<dbReference type="InterPro" id="IPR001647">
    <property type="entry name" value="HTH_TetR"/>
</dbReference>
<evidence type="ECO:0000256" key="1">
    <source>
        <dbReference type="ARBA" id="ARBA00023015"/>
    </source>
</evidence>
<organism evidence="7 8">
    <name type="scientific">Curtobacterium oceanosedimentum</name>
    <dbReference type="NCBI Taxonomy" id="465820"/>
    <lineage>
        <taxon>Bacteria</taxon>
        <taxon>Bacillati</taxon>
        <taxon>Actinomycetota</taxon>
        <taxon>Actinomycetes</taxon>
        <taxon>Micrococcales</taxon>
        <taxon>Microbacteriaceae</taxon>
        <taxon>Curtobacterium</taxon>
    </lineage>
</organism>
<dbReference type="Proteomes" id="UP000072763">
    <property type="component" value="Unassembled WGS sequence"/>
</dbReference>
<gene>
    <name evidence="6" type="ORF">NS263_13505</name>
    <name evidence="7" type="ORF">NS359_15535</name>
</gene>
<keyword evidence="1" id="KW-0805">Transcription regulation</keyword>
<dbReference type="EMBL" id="LDRB01000080">
    <property type="protein sequence ID" value="KTR38365.1"/>
    <property type="molecule type" value="Genomic_DNA"/>
</dbReference>
<dbReference type="OrthoDB" id="9806334at2"/>
<dbReference type="Gene3D" id="1.10.357.10">
    <property type="entry name" value="Tetracycline Repressor, domain 2"/>
    <property type="match status" value="1"/>
</dbReference>
<dbReference type="Proteomes" id="UP000078335">
    <property type="component" value="Unassembled WGS sequence"/>
</dbReference>
<dbReference type="PRINTS" id="PR00455">
    <property type="entry name" value="HTHTETR"/>
</dbReference>
<name>A0A147DLY1_9MICO</name>
<dbReference type="GO" id="GO:0000976">
    <property type="term" value="F:transcription cis-regulatory region binding"/>
    <property type="evidence" value="ECO:0007669"/>
    <property type="project" value="TreeGrafter"/>
</dbReference>
<evidence type="ECO:0000313" key="9">
    <source>
        <dbReference type="Proteomes" id="UP000078335"/>
    </source>
</evidence>
<dbReference type="STRING" id="465820.NS263_13505"/>
<dbReference type="GO" id="GO:0003700">
    <property type="term" value="F:DNA-binding transcription factor activity"/>
    <property type="evidence" value="ECO:0007669"/>
    <property type="project" value="TreeGrafter"/>
</dbReference>
<keyword evidence="9" id="KW-1185">Reference proteome</keyword>
<keyword evidence="2 4" id="KW-0238">DNA-binding</keyword>
<accession>A0A147DLY1</accession>
<dbReference type="EMBL" id="LDRC01000115">
    <property type="protein sequence ID" value="KTR46773.1"/>
    <property type="molecule type" value="Genomic_DNA"/>
</dbReference>
<proteinExistence type="predicted"/>
<evidence type="ECO:0000259" key="5">
    <source>
        <dbReference type="PROSITE" id="PS50977"/>
    </source>
</evidence>
<sequence>MASARDRVLDSFVAIVCEEGERPATLDAVAARAGVSKGGLLYHFGSKAALVEGLCERLSDLSAIDVDRMREAEDGAARYFVRNCLYVGSELDLALLAASRLQQAGYEEAGRTLDETENAWLETLVDALGDVPTAQAVKLLGDGLYHQASLGAAIATDVRPNRGTVDMDALLAVVDRLIATRPGT</sequence>
<feature type="domain" description="HTH tetR-type" evidence="5">
    <location>
        <begin position="2"/>
        <end position="62"/>
    </location>
</feature>
<evidence type="ECO:0000256" key="3">
    <source>
        <dbReference type="ARBA" id="ARBA00023163"/>
    </source>
</evidence>
<dbReference type="InterPro" id="IPR050109">
    <property type="entry name" value="HTH-type_TetR-like_transc_reg"/>
</dbReference>
<dbReference type="RefSeq" id="WP_058729776.1">
    <property type="nucleotide sequence ID" value="NZ_LDRB01000080.1"/>
</dbReference>
<keyword evidence="3" id="KW-0804">Transcription</keyword>
<evidence type="ECO:0000313" key="6">
    <source>
        <dbReference type="EMBL" id="KTR38365.1"/>
    </source>
</evidence>
<dbReference type="PANTHER" id="PTHR30055:SF234">
    <property type="entry name" value="HTH-TYPE TRANSCRIPTIONAL REGULATOR BETI"/>
    <property type="match status" value="1"/>
</dbReference>
<evidence type="ECO:0000256" key="2">
    <source>
        <dbReference type="ARBA" id="ARBA00023125"/>
    </source>
</evidence>
<protein>
    <submittedName>
        <fullName evidence="7">TetR family transcriptional regulator</fullName>
    </submittedName>
</protein>
<dbReference type="AlphaFoldDB" id="A0A147DLY1"/>
<evidence type="ECO:0000313" key="7">
    <source>
        <dbReference type="EMBL" id="KTR46773.1"/>
    </source>
</evidence>
<feature type="DNA-binding region" description="H-T-H motif" evidence="4">
    <location>
        <begin position="25"/>
        <end position="44"/>
    </location>
</feature>
<dbReference type="PANTHER" id="PTHR30055">
    <property type="entry name" value="HTH-TYPE TRANSCRIPTIONAL REGULATOR RUTR"/>
    <property type="match status" value="1"/>
</dbReference>